<organism evidence="1 2">
    <name type="scientific">Nostoc flagelliforme CCNUN1</name>
    <dbReference type="NCBI Taxonomy" id="2038116"/>
    <lineage>
        <taxon>Bacteria</taxon>
        <taxon>Bacillati</taxon>
        <taxon>Cyanobacteriota</taxon>
        <taxon>Cyanophyceae</taxon>
        <taxon>Nostocales</taxon>
        <taxon>Nostocaceae</taxon>
        <taxon>Nostoc</taxon>
    </lineage>
</organism>
<keyword evidence="2" id="KW-1185">Reference proteome</keyword>
<keyword evidence="1" id="KW-0614">Plasmid</keyword>
<sequence length="45" mass="4959">MQPVFRLGFGIGISPAALALEVYLPPLRVSSGYFSQWHFSFGSLN</sequence>
<dbReference type="AlphaFoldDB" id="A0A2K8T6B2"/>
<accession>A0A2K8T6B2</accession>
<geneLocation type="plasmid" evidence="2">
    <name>pnfsy04</name>
</geneLocation>
<name>A0A2K8T6B2_9NOSO</name>
<dbReference type="EMBL" id="CP024789">
    <property type="protein sequence ID" value="AUB43246.1"/>
    <property type="molecule type" value="Genomic_DNA"/>
</dbReference>
<proteinExistence type="predicted"/>
<dbReference type="KEGG" id="nfl:COO91_09419"/>
<protein>
    <submittedName>
        <fullName evidence="1">Uncharacterized protein</fullName>
    </submittedName>
</protein>
<dbReference type="Proteomes" id="UP000232003">
    <property type="component" value="Plasmid pNFSY04"/>
</dbReference>
<reference evidence="1 2" key="1">
    <citation type="submission" date="2017-11" db="EMBL/GenBank/DDBJ databases">
        <title>Complete genome of a free-living desiccation-tolerant cyanobacterium and its photosynthetic adaptation to extreme terrestrial habitat.</title>
        <authorList>
            <person name="Shang J."/>
        </authorList>
    </citation>
    <scope>NUCLEOTIDE SEQUENCE [LARGE SCALE GENOMIC DNA]</scope>
    <source>
        <strain evidence="1 2">CCNUN1</strain>
        <plasmid evidence="2">pnfsy04</plasmid>
    </source>
</reference>
<evidence type="ECO:0000313" key="2">
    <source>
        <dbReference type="Proteomes" id="UP000232003"/>
    </source>
</evidence>
<evidence type="ECO:0000313" key="1">
    <source>
        <dbReference type="EMBL" id="AUB43246.1"/>
    </source>
</evidence>
<gene>
    <name evidence="1" type="ORF">COO91_09419</name>
</gene>